<comment type="caution">
    <text evidence="2">The sequence shown here is derived from an EMBL/GenBank/DDBJ whole genome shotgun (WGS) entry which is preliminary data.</text>
</comment>
<keyword evidence="1" id="KW-1133">Transmembrane helix</keyword>
<sequence>MATPSPSPTPILIELVNNDAGSFDWIATLLPFVTLAVGAYATYFFTGRADRLKAKRDNAIRWHDEVRTFVAEAVTSARAIHQESADREGLVSVPDPDDQDEADHLYALSVTRAQEEHDNLLELQGGLSLVAPGTITDALFGVIKASTQLRLASDDQADEYRAKLRPAITVLVDATREYLGIEEVKK</sequence>
<accession>A0A4R9BNQ6</accession>
<evidence type="ECO:0000256" key="1">
    <source>
        <dbReference type="SAM" id="Phobius"/>
    </source>
</evidence>
<dbReference type="Proteomes" id="UP000298468">
    <property type="component" value="Unassembled WGS sequence"/>
</dbReference>
<name>A0A4R9BNQ6_9MICO</name>
<evidence type="ECO:0000313" key="3">
    <source>
        <dbReference type="Proteomes" id="UP000298468"/>
    </source>
</evidence>
<proteinExistence type="predicted"/>
<dbReference type="RefSeq" id="WP_134641433.1">
    <property type="nucleotide sequence ID" value="NZ_SOHM01000031.1"/>
</dbReference>
<feature type="transmembrane region" description="Helical" evidence="1">
    <location>
        <begin position="25"/>
        <end position="46"/>
    </location>
</feature>
<dbReference type="AlphaFoldDB" id="A0A4R9BNQ6"/>
<keyword evidence="1" id="KW-0472">Membrane</keyword>
<reference evidence="2 3" key="1">
    <citation type="submission" date="2019-03" db="EMBL/GenBank/DDBJ databases">
        <title>Genomics of glacier-inhabiting Cryobacterium strains.</title>
        <authorList>
            <person name="Liu Q."/>
            <person name="Xin Y.-H."/>
        </authorList>
    </citation>
    <scope>NUCLEOTIDE SEQUENCE [LARGE SCALE GENOMIC DNA]</scope>
    <source>
        <strain evidence="2 3">Sr59</strain>
    </source>
</reference>
<gene>
    <name evidence="2" type="ORF">E3T61_13835</name>
</gene>
<protein>
    <submittedName>
        <fullName evidence="2">Uncharacterized protein</fullName>
    </submittedName>
</protein>
<keyword evidence="3" id="KW-1185">Reference proteome</keyword>
<organism evidence="2 3">
    <name type="scientific">Cryobacterium lactosi</name>
    <dbReference type="NCBI Taxonomy" id="1259202"/>
    <lineage>
        <taxon>Bacteria</taxon>
        <taxon>Bacillati</taxon>
        <taxon>Actinomycetota</taxon>
        <taxon>Actinomycetes</taxon>
        <taxon>Micrococcales</taxon>
        <taxon>Microbacteriaceae</taxon>
        <taxon>Cryobacterium</taxon>
    </lineage>
</organism>
<dbReference type="EMBL" id="SOHM01000031">
    <property type="protein sequence ID" value="TFD86951.1"/>
    <property type="molecule type" value="Genomic_DNA"/>
</dbReference>
<evidence type="ECO:0000313" key="2">
    <source>
        <dbReference type="EMBL" id="TFD86951.1"/>
    </source>
</evidence>
<keyword evidence="1" id="KW-0812">Transmembrane</keyword>